<sequence length="51" mass="5727">MVMTWQAMGSPSGFRPLSPGYVWKPYEGEVYKPLIASSELKNKLKQLLIVG</sequence>
<accession>A0A6B3NA92</accession>
<evidence type="ECO:0000313" key="1">
    <source>
        <dbReference type="EMBL" id="NER26541.1"/>
    </source>
</evidence>
<reference evidence="1" key="1">
    <citation type="submission" date="2019-11" db="EMBL/GenBank/DDBJ databases">
        <title>Genomic insights into an expanded diversity of filamentous marine cyanobacteria reveals the extraordinary biosynthetic potential of Moorea and Okeania.</title>
        <authorList>
            <person name="Ferreira Leao T."/>
            <person name="Wang M."/>
            <person name="Moss N."/>
            <person name="Da Silva R."/>
            <person name="Sanders J."/>
            <person name="Nurk S."/>
            <person name="Gurevich A."/>
            <person name="Humphrey G."/>
            <person name="Reher R."/>
            <person name="Zhu Q."/>
            <person name="Belda-Ferre P."/>
            <person name="Glukhov E."/>
            <person name="Rex R."/>
            <person name="Dorrestein P.C."/>
            <person name="Knight R."/>
            <person name="Pevzner P."/>
            <person name="Gerwick W.H."/>
            <person name="Gerwick L."/>
        </authorList>
    </citation>
    <scope>NUCLEOTIDE SEQUENCE</scope>
    <source>
        <strain evidence="1">SIO1C4</strain>
    </source>
</reference>
<dbReference type="AlphaFoldDB" id="A0A6B3NA92"/>
<comment type="caution">
    <text evidence="1">The sequence shown here is derived from an EMBL/GenBank/DDBJ whole genome shotgun (WGS) entry which is preliminary data.</text>
</comment>
<organism evidence="1">
    <name type="scientific">Symploca sp. SIO1C4</name>
    <dbReference type="NCBI Taxonomy" id="2607765"/>
    <lineage>
        <taxon>Bacteria</taxon>
        <taxon>Bacillati</taxon>
        <taxon>Cyanobacteriota</taxon>
        <taxon>Cyanophyceae</taxon>
        <taxon>Coleofasciculales</taxon>
        <taxon>Coleofasciculaceae</taxon>
        <taxon>Symploca</taxon>
    </lineage>
</organism>
<dbReference type="EMBL" id="JAAHFQ010000034">
    <property type="protein sequence ID" value="NER26541.1"/>
    <property type="molecule type" value="Genomic_DNA"/>
</dbReference>
<gene>
    <name evidence="1" type="ORF">F6J89_02650</name>
</gene>
<name>A0A6B3NA92_9CYAN</name>
<protein>
    <submittedName>
        <fullName evidence="1">Uncharacterized protein</fullName>
    </submittedName>
</protein>
<proteinExistence type="predicted"/>